<dbReference type="Pfam" id="PF20209">
    <property type="entry name" value="DUF6570"/>
    <property type="match status" value="1"/>
</dbReference>
<dbReference type="EMBL" id="QKWP01002131">
    <property type="protein sequence ID" value="RIB04678.1"/>
    <property type="molecule type" value="Genomic_DNA"/>
</dbReference>
<evidence type="ECO:0000313" key="2">
    <source>
        <dbReference type="EMBL" id="RIB04678.1"/>
    </source>
</evidence>
<proteinExistence type="predicted"/>
<keyword evidence="3" id="KW-1185">Reference proteome</keyword>
<protein>
    <recommendedName>
        <fullName evidence="1">DUF6570 domain-containing protein</fullName>
    </recommendedName>
</protein>
<accession>A0A397U6I0</accession>
<organism evidence="2 3">
    <name type="scientific">Gigaspora rosea</name>
    <dbReference type="NCBI Taxonomy" id="44941"/>
    <lineage>
        <taxon>Eukaryota</taxon>
        <taxon>Fungi</taxon>
        <taxon>Fungi incertae sedis</taxon>
        <taxon>Mucoromycota</taxon>
        <taxon>Glomeromycotina</taxon>
        <taxon>Glomeromycetes</taxon>
        <taxon>Diversisporales</taxon>
        <taxon>Gigasporaceae</taxon>
        <taxon>Gigaspora</taxon>
    </lineage>
</organism>
<evidence type="ECO:0000313" key="3">
    <source>
        <dbReference type="Proteomes" id="UP000266673"/>
    </source>
</evidence>
<gene>
    <name evidence="2" type="ORF">C2G38_2221715</name>
</gene>
<dbReference type="Proteomes" id="UP000266673">
    <property type="component" value="Unassembled WGS sequence"/>
</dbReference>
<feature type="domain" description="DUF6570" evidence="1">
    <location>
        <begin position="53"/>
        <end position="114"/>
    </location>
</feature>
<evidence type="ECO:0000259" key="1">
    <source>
        <dbReference type="Pfam" id="PF20209"/>
    </source>
</evidence>
<reference evidence="2 3" key="1">
    <citation type="submission" date="2018-06" db="EMBL/GenBank/DDBJ databases">
        <title>Comparative genomics reveals the genomic features of Rhizophagus irregularis, R. cerebriforme, R. diaphanum and Gigaspora rosea, and their symbiotic lifestyle signature.</title>
        <authorList>
            <person name="Morin E."/>
            <person name="San Clemente H."/>
            <person name="Chen E.C.H."/>
            <person name="De La Providencia I."/>
            <person name="Hainaut M."/>
            <person name="Kuo A."/>
            <person name="Kohler A."/>
            <person name="Murat C."/>
            <person name="Tang N."/>
            <person name="Roy S."/>
            <person name="Loubradou J."/>
            <person name="Henrissat B."/>
            <person name="Grigoriev I.V."/>
            <person name="Corradi N."/>
            <person name="Roux C."/>
            <person name="Martin F.M."/>
        </authorList>
    </citation>
    <scope>NUCLEOTIDE SEQUENCE [LARGE SCALE GENOMIC DNA]</scope>
    <source>
        <strain evidence="2 3">DAOM 194757</strain>
    </source>
</reference>
<dbReference type="AlphaFoldDB" id="A0A397U6I0"/>
<dbReference type="InterPro" id="IPR046700">
    <property type="entry name" value="DUF6570"/>
</dbReference>
<sequence>MSENKFNINKQMQYNSTTIHAEPHCAAVSEFDINEQMQYNSATIRDELHSAASIPKKFSSGNDINSGEVPEELQGLMEIEEMLIAQVFLVISVYKLYSEQYGYCRNIINFLQDVYEFTTHLS</sequence>
<dbReference type="OrthoDB" id="2448314at2759"/>
<dbReference type="STRING" id="44941.A0A397U6I0"/>
<name>A0A397U6I0_9GLOM</name>
<comment type="caution">
    <text evidence="2">The sequence shown here is derived from an EMBL/GenBank/DDBJ whole genome shotgun (WGS) entry which is preliminary data.</text>
</comment>